<evidence type="ECO:0000259" key="15">
    <source>
        <dbReference type="Pfam" id="PF00438"/>
    </source>
</evidence>
<evidence type="ECO:0000256" key="2">
    <source>
        <dbReference type="ARBA" id="ARBA00001958"/>
    </source>
</evidence>
<feature type="domain" description="S-adenosylmethionine synthetase central" evidence="16">
    <location>
        <begin position="111"/>
        <end position="219"/>
    </location>
</feature>
<dbReference type="GO" id="GO:0004478">
    <property type="term" value="F:methionine adenosyltransferase activity"/>
    <property type="evidence" value="ECO:0007669"/>
    <property type="project" value="UniProtKB-EC"/>
</dbReference>
<dbReference type="NCBIfam" id="TIGR01034">
    <property type="entry name" value="metK"/>
    <property type="match status" value="1"/>
</dbReference>
<comment type="similarity">
    <text evidence="4 14">Belongs to the AdoMet synthase family.</text>
</comment>
<dbReference type="PANTHER" id="PTHR11964">
    <property type="entry name" value="S-ADENOSYLMETHIONINE SYNTHETASE"/>
    <property type="match status" value="1"/>
</dbReference>
<comment type="caution">
    <text evidence="18">The sequence shown here is derived from an EMBL/GenBank/DDBJ whole genome shotgun (WGS) entry which is preliminary data.</text>
</comment>
<organism evidence="18 19">
    <name type="scientific">Dorea acetigenes</name>
    <dbReference type="NCBI Taxonomy" id="2981787"/>
    <lineage>
        <taxon>Bacteria</taxon>
        <taxon>Bacillati</taxon>
        <taxon>Bacillota</taxon>
        <taxon>Clostridia</taxon>
        <taxon>Lachnospirales</taxon>
        <taxon>Lachnospiraceae</taxon>
        <taxon>Dorea</taxon>
    </lineage>
</organism>
<dbReference type="EMBL" id="JAOQJU010000010">
    <property type="protein sequence ID" value="MCU6686802.1"/>
    <property type="molecule type" value="Genomic_DNA"/>
</dbReference>
<dbReference type="InterPro" id="IPR022628">
    <property type="entry name" value="S-AdoMet_synt_N"/>
</dbReference>
<comment type="cofactor">
    <cofactor evidence="2">
        <name>K(+)</name>
        <dbReference type="ChEBI" id="CHEBI:29103"/>
    </cofactor>
</comment>
<comment type="pathway">
    <text evidence="3">Amino-acid biosynthesis; S-adenosyl-L-methionine biosynthesis; S-adenosyl-L-methionine from L-methionine: step 1/1.</text>
</comment>
<evidence type="ECO:0000313" key="18">
    <source>
        <dbReference type="EMBL" id="MCU6686802.1"/>
    </source>
</evidence>
<dbReference type="Proteomes" id="UP001652431">
    <property type="component" value="Unassembled WGS sequence"/>
</dbReference>
<keyword evidence="8" id="KW-0479">Metal-binding</keyword>
<evidence type="ECO:0000313" key="19">
    <source>
        <dbReference type="Proteomes" id="UP001652431"/>
    </source>
</evidence>
<dbReference type="SUPFAM" id="SSF55973">
    <property type="entry name" value="S-adenosylmethionine synthetase"/>
    <property type="match status" value="3"/>
</dbReference>
<dbReference type="RefSeq" id="WP_158370140.1">
    <property type="nucleotide sequence ID" value="NZ_JAOQJU010000010.1"/>
</dbReference>
<dbReference type="Pfam" id="PF02773">
    <property type="entry name" value="S-AdoMet_synt_C"/>
    <property type="match status" value="1"/>
</dbReference>
<comment type="cofactor">
    <cofactor evidence="1">
        <name>Mg(2+)</name>
        <dbReference type="ChEBI" id="CHEBI:18420"/>
    </cofactor>
</comment>
<keyword evidence="10" id="KW-0067">ATP-binding</keyword>
<evidence type="ECO:0000256" key="10">
    <source>
        <dbReference type="ARBA" id="ARBA00022840"/>
    </source>
</evidence>
<protein>
    <recommendedName>
        <fullName evidence="5 13">Methionine adenosyltransferase</fullName>
        <ecNumber evidence="5 13">2.5.1.6</ecNumber>
    </recommendedName>
</protein>
<evidence type="ECO:0000259" key="17">
    <source>
        <dbReference type="Pfam" id="PF02773"/>
    </source>
</evidence>
<reference evidence="18 19" key="1">
    <citation type="journal article" date="2021" name="ISME Commun">
        <title>Automated analysis of genomic sequences facilitates high-throughput and comprehensive description of bacteria.</title>
        <authorList>
            <person name="Hitch T.C.A."/>
        </authorList>
    </citation>
    <scope>NUCLEOTIDE SEQUENCE [LARGE SCALE GENOMIC DNA]</scope>
    <source>
        <strain evidence="18 19">Sanger_03</strain>
    </source>
</reference>
<evidence type="ECO:0000256" key="1">
    <source>
        <dbReference type="ARBA" id="ARBA00001946"/>
    </source>
</evidence>
<dbReference type="Gene3D" id="3.30.300.10">
    <property type="match status" value="3"/>
</dbReference>
<gene>
    <name evidence="18" type="primary">metK</name>
    <name evidence="18" type="ORF">OCV99_09640</name>
</gene>
<evidence type="ECO:0000256" key="3">
    <source>
        <dbReference type="ARBA" id="ARBA00005224"/>
    </source>
</evidence>
<feature type="domain" description="S-adenosylmethionine synthetase C-terminal" evidence="17">
    <location>
        <begin position="221"/>
        <end position="357"/>
    </location>
</feature>
<accession>A0ABT2RN06</accession>
<name>A0ABT2RN06_9FIRM</name>
<dbReference type="PROSITE" id="PS00376">
    <property type="entry name" value="ADOMET_SYNTHASE_1"/>
    <property type="match status" value="1"/>
</dbReference>
<dbReference type="Pfam" id="PF02772">
    <property type="entry name" value="S-AdoMet_synt_M"/>
    <property type="match status" value="1"/>
</dbReference>
<evidence type="ECO:0000256" key="8">
    <source>
        <dbReference type="ARBA" id="ARBA00022723"/>
    </source>
</evidence>
<keyword evidence="19" id="KW-1185">Reference proteome</keyword>
<keyword evidence="9" id="KW-0547">Nucleotide-binding</keyword>
<keyword evidence="12" id="KW-0630">Potassium</keyword>
<proteinExistence type="inferred from homology"/>
<dbReference type="InterPro" id="IPR002133">
    <property type="entry name" value="S-AdoMet_synthetase"/>
</dbReference>
<keyword evidence="11" id="KW-0460">Magnesium</keyword>
<evidence type="ECO:0000256" key="13">
    <source>
        <dbReference type="NCBIfam" id="TIGR01034"/>
    </source>
</evidence>
<evidence type="ECO:0000259" key="16">
    <source>
        <dbReference type="Pfam" id="PF02772"/>
    </source>
</evidence>
<dbReference type="InterPro" id="IPR022631">
    <property type="entry name" value="ADOMET_SYNTHASE_CS"/>
</dbReference>
<dbReference type="InterPro" id="IPR022636">
    <property type="entry name" value="S-AdoMet_synthetase_sfam"/>
</dbReference>
<evidence type="ECO:0000256" key="9">
    <source>
        <dbReference type="ARBA" id="ARBA00022741"/>
    </source>
</evidence>
<feature type="domain" description="S-adenosylmethionine synthetase N-terminal" evidence="15">
    <location>
        <begin position="4"/>
        <end position="102"/>
    </location>
</feature>
<sequence>MSRILTCEQVSDGHPDKICDQVADAIVTDCLVHDKESRVAIECLLKDSRLIIAGELTSKHQPDYRRLVDDVLERIGRGKTEYGRIEIISPLDVVLMVREQSPDIALGVDKGGAGDQGIMFGYATNETPELLPVTFAVATKFLRLLKNHPSKMFRADAKAQVSFDYSSGRITAFLCSVQHSPDVEVSDFRHIIEGMMVLAACEYGLNGDFVKLVNPTGRFVVGGSFADCGVTGRKLACDTYGSIGRIGGGALSGKDPSKVDRSAAYMARKIARDIVQAGYAEQCEVQIAYAIGVEQPVSVNVDCFGTEYQPLDFIQAYVDDSYDLTPRGIINRLHLLDVDYNLVSAYGHFGKPGLPWEE</sequence>
<dbReference type="CDD" id="cd18079">
    <property type="entry name" value="S-AdoMet_synt"/>
    <property type="match status" value="1"/>
</dbReference>
<evidence type="ECO:0000256" key="5">
    <source>
        <dbReference type="ARBA" id="ARBA00012828"/>
    </source>
</evidence>
<dbReference type="EC" id="2.5.1.6" evidence="5 13"/>
<dbReference type="InterPro" id="IPR022629">
    <property type="entry name" value="S-AdoMet_synt_central"/>
</dbReference>
<dbReference type="Pfam" id="PF00438">
    <property type="entry name" value="S-AdoMet_synt_N"/>
    <property type="match status" value="1"/>
</dbReference>
<evidence type="ECO:0000256" key="6">
    <source>
        <dbReference type="ARBA" id="ARBA00022563"/>
    </source>
</evidence>
<dbReference type="InterPro" id="IPR022630">
    <property type="entry name" value="S-AdoMet_synt_C"/>
</dbReference>
<evidence type="ECO:0000256" key="7">
    <source>
        <dbReference type="ARBA" id="ARBA00022679"/>
    </source>
</evidence>
<evidence type="ECO:0000256" key="12">
    <source>
        <dbReference type="ARBA" id="ARBA00022958"/>
    </source>
</evidence>
<evidence type="ECO:0000256" key="11">
    <source>
        <dbReference type="ARBA" id="ARBA00022842"/>
    </source>
</evidence>
<keyword evidence="7 18" id="KW-0808">Transferase</keyword>
<dbReference type="PIRSF" id="PIRSF000497">
    <property type="entry name" value="MAT"/>
    <property type="match status" value="1"/>
</dbReference>
<evidence type="ECO:0000256" key="14">
    <source>
        <dbReference type="RuleBase" id="RU004462"/>
    </source>
</evidence>
<evidence type="ECO:0000256" key="4">
    <source>
        <dbReference type="ARBA" id="ARBA00009685"/>
    </source>
</evidence>
<keyword evidence="6" id="KW-0554">One-carbon metabolism</keyword>